<dbReference type="NCBIfam" id="NF038324">
    <property type="entry name" value="DrmB_fam"/>
    <property type="match status" value="1"/>
</dbReference>
<accession>A0ABT3LBW0</accession>
<keyword evidence="3" id="KW-1185">Reference proteome</keyword>
<evidence type="ECO:0000313" key="2">
    <source>
        <dbReference type="EMBL" id="MCW6038989.1"/>
    </source>
</evidence>
<dbReference type="RefSeq" id="WP_265266935.1">
    <property type="nucleotide sequence ID" value="NZ_JAIHOM010000226.1"/>
</dbReference>
<comment type="caution">
    <text evidence="2">The sequence shown here is derived from an EMBL/GenBank/DDBJ whole genome shotgun (WGS) entry which is preliminary data.</text>
</comment>
<dbReference type="EMBL" id="JAIHOM010000226">
    <property type="protein sequence ID" value="MCW6038989.1"/>
    <property type="molecule type" value="Genomic_DNA"/>
</dbReference>
<dbReference type="InterPro" id="IPR018973">
    <property type="entry name" value="MZB"/>
</dbReference>
<organism evidence="2 3">
    <name type="scientific">Spirulina subsalsa FACHB-351</name>
    <dbReference type="NCBI Taxonomy" id="234711"/>
    <lineage>
        <taxon>Bacteria</taxon>
        <taxon>Bacillati</taxon>
        <taxon>Cyanobacteriota</taxon>
        <taxon>Cyanophyceae</taxon>
        <taxon>Spirulinales</taxon>
        <taxon>Spirulinaceae</taxon>
        <taxon>Spirulina</taxon>
    </lineage>
</organism>
<name>A0ABT3LBW0_9CYAN</name>
<gene>
    <name evidence="2" type="ORF">K4A83_22440</name>
</gene>
<dbReference type="Pfam" id="PF09369">
    <property type="entry name" value="MZB"/>
    <property type="match status" value="1"/>
</dbReference>
<feature type="domain" description="MrfA-like Zn-binding" evidence="1">
    <location>
        <begin position="475"/>
        <end position="581"/>
    </location>
</feature>
<evidence type="ECO:0000313" key="3">
    <source>
        <dbReference type="Proteomes" id="UP001526426"/>
    </source>
</evidence>
<dbReference type="Proteomes" id="UP001526426">
    <property type="component" value="Unassembled WGS sequence"/>
</dbReference>
<sequence length="617" mass="69765">MDKYHVGELRPSQIMFSYGIGAIADLPNIAALVMGLDEWHQQGTVEIAEERLLLAVQKQVGKQAQKLLSLPIAPDDNNDSLLGLPVAPFPTWMVCPKCKLLAPVSSQIFQLKNPYNRSSELHYHHQNCPKSIKYPPKVIPVRFMVACEKGHLDDFPWRYFVHGGPSDCNGSLRLQETNVSGSVTDILVCCDGCSAKRPLALAFGIPGKQNMPKCRGRHPHLRSFDDDCDQQMKTLLLGASNSWFSLNLSALSIPTTTGKLEELVRENWVALNNAQTLDNLELLLKTFFSMGQIQSLMKYPTEEIWTTLEKIRHNTSENDPGNLKDPEWQAFIAVEREVNIGKDWHLVPTTPPPDFQDKIEKVILVQKLREVRALIGFTRIQSPGDFSDTGDVPENFKARLSRQPPKWVPAMEVRGEGIFMQFNETALQTWEQQPLIRKHYNKVKQAHKNWLNQRNPDLVDKIPCPDMRYLLLHSFAHALMRQFALECGYNAASLRERIYAQVATEKPEKKEAQAGVLIYTAAPDSEGTLGGLVHLGESQRLNYHLNQAFEYIRICASDPLCSDHDPDGDDSIHWAACHACLFSPETSCERGNKYLDRTLLIPTLAQDSDKQKYAFFP</sequence>
<proteinExistence type="predicted"/>
<evidence type="ECO:0000259" key="1">
    <source>
        <dbReference type="Pfam" id="PF09369"/>
    </source>
</evidence>
<reference evidence="2 3" key="1">
    <citation type="submission" date="2021-08" db="EMBL/GenBank/DDBJ databases">
        <title>Draft genome sequence of Spirulina subsalsa with high tolerance to salinity and hype-accumulation of phycocyanin.</title>
        <authorList>
            <person name="Pei H."/>
            <person name="Jiang L."/>
        </authorList>
    </citation>
    <scope>NUCLEOTIDE SEQUENCE [LARGE SCALE GENOMIC DNA]</scope>
    <source>
        <strain evidence="2 3">FACHB-351</strain>
    </source>
</reference>
<protein>
    <submittedName>
        <fullName evidence="2">DUF1998 domain-containing protein</fullName>
    </submittedName>
</protein>
<dbReference type="InterPro" id="IPR047721">
    <property type="entry name" value="DrmB"/>
</dbReference>